<keyword evidence="3" id="KW-0274">FAD</keyword>
<dbReference type="GO" id="GO:0016709">
    <property type="term" value="F:oxidoreductase activity, acting on paired donors, with incorporation or reduction of molecular oxygen, NAD(P)H as one donor, and incorporation of one atom of oxygen"/>
    <property type="evidence" value="ECO:0007669"/>
    <property type="project" value="UniProtKB-ARBA"/>
</dbReference>
<keyword evidence="2" id="KW-0285">Flavoprotein</keyword>
<sequence>MVEPEEASVRPSAASQVLIVGAGPVGLVLAIELARRGVAFRIVDRLAAPTTESRAVVVHARSLEMMDALGGSLVDELRATGVVTTGVQFHGAERTVARFSFEGVDSPHPYSITTPQTETERILTRRLNELGVTIERGVQLTDLTQTESGVRVQLAGELGTETLEVGWVVGCDGARSAVRHHVGERLVGSFHGERFLMGDVEADAERELDRSSMQMYLGAADGPGVVFPMAGTRARVIVEIDSAGEAPPATLDWLQRVVDERRMGLRLRDPHWLTTFDIHHAQVPRYRVGRVLLAGDAAHVHSPAGGQGMNTGMQDAFNLGWKLALVADGALAPADAEWLLDSYEAERHPVAARVIRFSTGMTKVGTLDTRPGRFVRDHLLAAMSGLAPARARLAAEIEEIGVDYRGGPLGATDGASHRAHVRAGDALPVSLRTTDAAAGAPLGATRVDVAAEHPAARSLGLASHGGTVLLRPDGYIAGAFRPADAPELATHAARLGA</sequence>
<dbReference type="InterPro" id="IPR036188">
    <property type="entry name" value="FAD/NAD-bd_sf"/>
</dbReference>
<dbReference type="Gene3D" id="3.30.70.2450">
    <property type="match status" value="1"/>
</dbReference>
<dbReference type="PANTHER" id="PTHR43004:SF19">
    <property type="entry name" value="BINDING MONOOXYGENASE, PUTATIVE (JCVI)-RELATED"/>
    <property type="match status" value="1"/>
</dbReference>
<feature type="domain" description="FAD-binding" evidence="4">
    <location>
        <begin position="16"/>
        <end position="358"/>
    </location>
</feature>
<protein>
    <submittedName>
        <fullName evidence="5">FAD-dependent monooxygenase</fullName>
    </submittedName>
</protein>
<dbReference type="InterPro" id="IPR050641">
    <property type="entry name" value="RIFMO-like"/>
</dbReference>
<evidence type="ECO:0000256" key="3">
    <source>
        <dbReference type="ARBA" id="ARBA00022827"/>
    </source>
</evidence>
<dbReference type="EMBL" id="CP162511">
    <property type="protein sequence ID" value="XDI07265.1"/>
    <property type="molecule type" value="Genomic_DNA"/>
</dbReference>
<evidence type="ECO:0000259" key="4">
    <source>
        <dbReference type="Pfam" id="PF01494"/>
    </source>
</evidence>
<dbReference type="RefSeq" id="WP_368499641.1">
    <property type="nucleotide sequence ID" value="NZ_CP162511.1"/>
</dbReference>
<dbReference type="AlphaFoldDB" id="A0AB39BMB6"/>
<dbReference type="PRINTS" id="PR00420">
    <property type="entry name" value="RNGMNOXGNASE"/>
</dbReference>
<evidence type="ECO:0000256" key="2">
    <source>
        <dbReference type="ARBA" id="ARBA00022630"/>
    </source>
</evidence>
<reference evidence="5" key="1">
    <citation type="submission" date="2024-05" db="EMBL/GenBank/DDBJ databases">
        <title>Herbiconiux sp. A18JL235.</title>
        <authorList>
            <person name="Zhang G."/>
        </authorList>
    </citation>
    <scope>NUCLEOTIDE SEQUENCE</scope>
    <source>
        <strain evidence="5">A18JL235</strain>
    </source>
</reference>
<dbReference type="PANTHER" id="PTHR43004">
    <property type="entry name" value="TRK SYSTEM POTASSIUM UPTAKE PROTEIN"/>
    <property type="match status" value="1"/>
</dbReference>
<keyword evidence="5" id="KW-0560">Oxidoreductase</keyword>
<evidence type="ECO:0000256" key="1">
    <source>
        <dbReference type="ARBA" id="ARBA00001974"/>
    </source>
</evidence>
<dbReference type="GO" id="GO:0071949">
    <property type="term" value="F:FAD binding"/>
    <property type="evidence" value="ECO:0007669"/>
    <property type="project" value="InterPro"/>
</dbReference>
<evidence type="ECO:0000313" key="5">
    <source>
        <dbReference type="EMBL" id="XDI07265.1"/>
    </source>
</evidence>
<accession>A0AB39BMB6</accession>
<dbReference type="InterPro" id="IPR002938">
    <property type="entry name" value="FAD-bd"/>
</dbReference>
<name>A0AB39BMB6_9MICO</name>
<dbReference type="Pfam" id="PF01494">
    <property type="entry name" value="FAD_binding_3"/>
    <property type="match status" value="1"/>
</dbReference>
<gene>
    <name evidence="5" type="ORF">ABFY20_09240</name>
</gene>
<proteinExistence type="predicted"/>
<comment type="cofactor">
    <cofactor evidence="1">
        <name>FAD</name>
        <dbReference type="ChEBI" id="CHEBI:57692"/>
    </cofactor>
</comment>
<dbReference type="SUPFAM" id="SSF51905">
    <property type="entry name" value="FAD/NAD(P)-binding domain"/>
    <property type="match status" value="1"/>
</dbReference>
<dbReference type="Gene3D" id="3.50.50.60">
    <property type="entry name" value="FAD/NAD(P)-binding domain"/>
    <property type="match status" value="1"/>
</dbReference>
<organism evidence="5">
    <name type="scientific">Herbiconiux sp. A18JL235</name>
    <dbReference type="NCBI Taxonomy" id="3152363"/>
    <lineage>
        <taxon>Bacteria</taxon>
        <taxon>Bacillati</taxon>
        <taxon>Actinomycetota</taxon>
        <taxon>Actinomycetes</taxon>
        <taxon>Micrococcales</taxon>
        <taxon>Microbacteriaceae</taxon>
        <taxon>Herbiconiux</taxon>
    </lineage>
</organism>
<keyword evidence="5" id="KW-0503">Monooxygenase</keyword>